<feature type="domain" description="Glycosyl hydrolase family 13 catalytic" evidence="2">
    <location>
        <begin position="177"/>
        <end position="594"/>
    </location>
</feature>
<dbReference type="SUPFAM" id="SSF81296">
    <property type="entry name" value="E set domains"/>
    <property type="match status" value="1"/>
</dbReference>
<dbReference type="Proteomes" id="UP000823842">
    <property type="component" value="Unassembled WGS sequence"/>
</dbReference>
<dbReference type="EMBL" id="DWYZ01000304">
    <property type="protein sequence ID" value="HJB30243.1"/>
    <property type="molecule type" value="Genomic_DNA"/>
</dbReference>
<proteinExistence type="inferred from homology"/>
<dbReference type="Gene3D" id="3.20.20.80">
    <property type="entry name" value="Glycosidases"/>
    <property type="match status" value="1"/>
</dbReference>
<dbReference type="InterPro" id="IPR014756">
    <property type="entry name" value="Ig_E-set"/>
</dbReference>
<dbReference type="SUPFAM" id="SSF51445">
    <property type="entry name" value="(Trans)glycosidases"/>
    <property type="match status" value="1"/>
</dbReference>
<dbReference type="GO" id="GO:0004553">
    <property type="term" value="F:hydrolase activity, hydrolyzing O-glycosyl compounds"/>
    <property type="evidence" value="ECO:0007669"/>
    <property type="project" value="InterPro"/>
</dbReference>
<sequence>MTDEQMTAEVLTEEEALENSSWFKPMGEIAGFPVRPGLFNVNGATALHYGVNFTIHTHFGTSCALLLFHRDEEEPYAVLPFPEEYKIGDVYSMIVFGLDVEEFEYAYRIDGPYDPVRGLLFDKRNVILDPYAKAVTGQHIWGETRPGPYHARVVKDTFDWGDMPQSSRELSDLIIYELHVRGFTKDPSSKAEHGGTFLGLREKIPYLKELGINAVELMPVFEFDEMAGKREVNGRKLLDYWGYNTVSFFSPNTSYASSMEYNREGTELKETIRELHKNGIEVILDVVFNHTAEGNENGPSFCFKGLDNNIYYMLTPDGYYYNFSGCGNTLNCNHPVVRQMILECLRYWTIDYRVDGFRFDLASILGRNEDGSPMNNPPLLESLAYDPVLSNVKLIAEAWDAGGLYQVGSFPANFRWAEWNGRYRDSLRSFLKGDCWESQAAARSICGSKDLYGSTEGAYKGEYLGYDSSVNFITCHDGFTLYDLYSYNEKHNLDNGWENTDGSGDNRSWNCGAEGDTKDEEVLSLRFRMIRNACTVLLCSRGTPMFLAGDEFGNTQFGNNNGYCQDNDISWLDWGLLEKNRELFEFFKFAIAFRKKHPSIQRKLPDAVCKMESIRTYDRNGQPAEMENNIYTLCVGYAGYDPEQGRDDIVYLCVNAYWEDVPIRLPALRGNLRWYLSIHTFGDGSGTYFYREGEETCIQDEFIMRPRTAAVFYAR</sequence>
<comment type="caution">
    <text evidence="3">The sequence shown here is derived from an EMBL/GenBank/DDBJ whole genome shotgun (WGS) entry which is preliminary data.</text>
</comment>
<organism evidence="3 4">
    <name type="scientific">Candidatus Blautia faecavium</name>
    <dbReference type="NCBI Taxonomy" id="2838487"/>
    <lineage>
        <taxon>Bacteria</taxon>
        <taxon>Bacillati</taxon>
        <taxon>Bacillota</taxon>
        <taxon>Clostridia</taxon>
        <taxon>Lachnospirales</taxon>
        <taxon>Lachnospiraceae</taxon>
        <taxon>Blautia</taxon>
    </lineage>
</organism>
<protein>
    <submittedName>
        <fullName evidence="3">Glycogen debranching enzyme</fullName>
    </submittedName>
</protein>
<dbReference type="CDD" id="cd11234">
    <property type="entry name" value="E_set_GDE_N"/>
    <property type="match status" value="1"/>
</dbReference>
<gene>
    <name evidence="3" type="ORF">IAA06_15840</name>
</gene>
<dbReference type="Pfam" id="PF02922">
    <property type="entry name" value="CBM_48"/>
    <property type="match status" value="1"/>
</dbReference>
<dbReference type="SMART" id="SM00642">
    <property type="entry name" value="Aamy"/>
    <property type="match status" value="1"/>
</dbReference>
<reference evidence="3" key="1">
    <citation type="journal article" date="2021" name="PeerJ">
        <title>Extensive microbial diversity within the chicken gut microbiome revealed by metagenomics and culture.</title>
        <authorList>
            <person name="Gilroy R."/>
            <person name="Ravi A."/>
            <person name="Getino M."/>
            <person name="Pursley I."/>
            <person name="Horton D.L."/>
            <person name="Alikhan N.F."/>
            <person name="Baker D."/>
            <person name="Gharbi K."/>
            <person name="Hall N."/>
            <person name="Watson M."/>
            <person name="Adriaenssens E.M."/>
            <person name="Foster-Nyarko E."/>
            <person name="Jarju S."/>
            <person name="Secka A."/>
            <person name="Antonio M."/>
            <person name="Oren A."/>
            <person name="Chaudhuri R.R."/>
            <person name="La Ragione R."/>
            <person name="Hildebrand F."/>
            <person name="Pallen M.J."/>
        </authorList>
    </citation>
    <scope>NUCLEOTIDE SEQUENCE</scope>
    <source>
        <strain evidence="3">ChiSjej1B19-5720</strain>
    </source>
</reference>
<comment type="similarity">
    <text evidence="1">Belongs to the glycosyl hydrolase 13 family.</text>
</comment>
<evidence type="ECO:0000256" key="1">
    <source>
        <dbReference type="ARBA" id="ARBA00008061"/>
    </source>
</evidence>
<evidence type="ECO:0000259" key="2">
    <source>
        <dbReference type="SMART" id="SM00642"/>
    </source>
</evidence>
<dbReference type="PANTHER" id="PTHR43002">
    <property type="entry name" value="GLYCOGEN DEBRANCHING ENZYME"/>
    <property type="match status" value="1"/>
</dbReference>
<dbReference type="Pfam" id="PF00128">
    <property type="entry name" value="Alpha-amylase"/>
    <property type="match status" value="1"/>
</dbReference>
<dbReference type="InterPro" id="IPR013780">
    <property type="entry name" value="Glyco_hydro_b"/>
</dbReference>
<reference evidence="3" key="2">
    <citation type="submission" date="2021-04" db="EMBL/GenBank/DDBJ databases">
        <authorList>
            <person name="Gilroy R."/>
        </authorList>
    </citation>
    <scope>NUCLEOTIDE SEQUENCE</scope>
    <source>
        <strain evidence="3">ChiSjej1B19-5720</strain>
    </source>
</reference>
<dbReference type="InterPro" id="IPR006047">
    <property type="entry name" value="GH13_cat_dom"/>
</dbReference>
<dbReference type="AlphaFoldDB" id="A0A9D2LWX3"/>
<dbReference type="GO" id="GO:0005975">
    <property type="term" value="P:carbohydrate metabolic process"/>
    <property type="evidence" value="ECO:0007669"/>
    <property type="project" value="InterPro"/>
</dbReference>
<accession>A0A9D2LWX3</accession>
<evidence type="ECO:0000313" key="4">
    <source>
        <dbReference type="Proteomes" id="UP000823842"/>
    </source>
</evidence>
<dbReference type="CDD" id="cd11326">
    <property type="entry name" value="AmyAc_Glg_debranch"/>
    <property type="match status" value="1"/>
</dbReference>
<dbReference type="InterPro" id="IPR013783">
    <property type="entry name" value="Ig-like_fold"/>
</dbReference>
<dbReference type="SUPFAM" id="SSF51011">
    <property type="entry name" value="Glycosyl hydrolase domain"/>
    <property type="match status" value="1"/>
</dbReference>
<dbReference type="Gene3D" id="2.60.40.1180">
    <property type="entry name" value="Golgi alpha-mannosidase II"/>
    <property type="match status" value="1"/>
</dbReference>
<name>A0A9D2LWX3_9FIRM</name>
<evidence type="ECO:0000313" key="3">
    <source>
        <dbReference type="EMBL" id="HJB30243.1"/>
    </source>
</evidence>
<dbReference type="Gene3D" id="2.60.40.10">
    <property type="entry name" value="Immunoglobulins"/>
    <property type="match status" value="1"/>
</dbReference>
<dbReference type="InterPro" id="IPR004193">
    <property type="entry name" value="Glyco_hydro_13_N"/>
</dbReference>
<dbReference type="InterPro" id="IPR017853">
    <property type="entry name" value="GH"/>
</dbReference>